<accession>A0A0A9DHL5</accession>
<keyword evidence="1" id="KW-1133">Transmembrane helix</keyword>
<evidence type="ECO:0000256" key="1">
    <source>
        <dbReference type="SAM" id="Phobius"/>
    </source>
</evidence>
<protein>
    <submittedName>
        <fullName evidence="2">Uncharacterized protein</fullName>
    </submittedName>
</protein>
<organism evidence="2">
    <name type="scientific">Arundo donax</name>
    <name type="common">Giant reed</name>
    <name type="synonym">Donax arundinaceus</name>
    <dbReference type="NCBI Taxonomy" id="35708"/>
    <lineage>
        <taxon>Eukaryota</taxon>
        <taxon>Viridiplantae</taxon>
        <taxon>Streptophyta</taxon>
        <taxon>Embryophyta</taxon>
        <taxon>Tracheophyta</taxon>
        <taxon>Spermatophyta</taxon>
        <taxon>Magnoliopsida</taxon>
        <taxon>Liliopsida</taxon>
        <taxon>Poales</taxon>
        <taxon>Poaceae</taxon>
        <taxon>PACMAD clade</taxon>
        <taxon>Arundinoideae</taxon>
        <taxon>Arundineae</taxon>
        <taxon>Arundo</taxon>
    </lineage>
</organism>
<keyword evidence="1" id="KW-0472">Membrane</keyword>
<proteinExistence type="predicted"/>
<name>A0A0A9DHL5_ARUDO</name>
<keyword evidence="1" id="KW-0812">Transmembrane</keyword>
<feature type="transmembrane region" description="Helical" evidence="1">
    <location>
        <begin position="12"/>
        <end position="31"/>
    </location>
</feature>
<dbReference type="EMBL" id="GBRH01214608">
    <property type="protein sequence ID" value="JAD83287.1"/>
    <property type="molecule type" value="Transcribed_RNA"/>
</dbReference>
<dbReference type="AlphaFoldDB" id="A0A0A9DHL5"/>
<reference evidence="2" key="1">
    <citation type="submission" date="2014-09" db="EMBL/GenBank/DDBJ databases">
        <authorList>
            <person name="Magalhaes I.L.F."/>
            <person name="Oliveira U."/>
            <person name="Santos F.R."/>
            <person name="Vidigal T.H.D.A."/>
            <person name="Brescovit A.D."/>
            <person name="Santos A.J."/>
        </authorList>
    </citation>
    <scope>NUCLEOTIDE SEQUENCE</scope>
    <source>
        <tissue evidence="2">Shoot tissue taken approximately 20 cm above the soil surface</tissue>
    </source>
</reference>
<reference evidence="2" key="2">
    <citation type="journal article" date="2015" name="Data Brief">
        <title>Shoot transcriptome of the giant reed, Arundo donax.</title>
        <authorList>
            <person name="Barrero R.A."/>
            <person name="Guerrero F.D."/>
            <person name="Moolhuijzen P."/>
            <person name="Goolsby J.A."/>
            <person name="Tidwell J."/>
            <person name="Bellgard S.E."/>
            <person name="Bellgard M.I."/>
        </authorList>
    </citation>
    <scope>NUCLEOTIDE SEQUENCE</scope>
    <source>
        <tissue evidence="2">Shoot tissue taken approximately 20 cm above the soil surface</tissue>
    </source>
</reference>
<sequence>MLRLLKDDLSLVLVDTLLAGLTAGLTISVRLHGDNFYLLPPKLILLKPEQLLAVLSCTFATMSSASY</sequence>
<evidence type="ECO:0000313" key="2">
    <source>
        <dbReference type="EMBL" id="JAD83287.1"/>
    </source>
</evidence>